<evidence type="ECO:0000313" key="1">
    <source>
        <dbReference type="EMBL" id="CAK0896649.1"/>
    </source>
</evidence>
<protein>
    <submittedName>
        <fullName evidence="1">Uncharacterized protein</fullName>
    </submittedName>
</protein>
<dbReference type="EMBL" id="CAUYUJ010020219">
    <property type="protein sequence ID" value="CAK0896649.1"/>
    <property type="molecule type" value="Genomic_DNA"/>
</dbReference>
<evidence type="ECO:0000313" key="2">
    <source>
        <dbReference type="Proteomes" id="UP001189429"/>
    </source>
</evidence>
<proteinExistence type="predicted"/>
<organism evidence="1 2">
    <name type="scientific">Prorocentrum cordatum</name>
    <dbReference type="NCBI Taxonomy" id="2364126"/>
    <lineage>
        <taxon>Eukaryota</taxon>
        <taxon>Sar</taxon>
        <taxon>Alveolata</taxon>
        <taxon>Dinophyceae</taxon>
        <taxon>Prorocentrales</taxon>
        <taxon>Prorocentraceae</taxon>
        <taxon>Prorocentrum</taxon>
    </lineage>
</organism>
<reference evidence="1" key="1">
    <citation type="submission" date="2023-10" db="EMBL/GenBank/DDBJ databases">
        <authorList>
            <person name="Chen Y."/>
            <person name="Shah S."/>
            <person name="Dougan E. K."/>
            <person name="Thang M."/>
            <person name="Chan C."/>
        </authorList>
    </citation>
    <scope>NUCLEOTIDE SEQUENCE [LARGE SCALE GENOMIC DNA]</scope>
</reference>
<gene>
    <name evidence="1" type="ORF">PCOR1329_LOCUS75055</name>
</gene>
<accession>A0ABN9XFH4</accession>
<feature type="non-terminal residue" evidence="1">
    <location>
        <position position="1"/>
    </location>
</feature>
<sequence>ASDADTSIAGTVLSAAEACPTRSAPCGDLAASSDCRCSAAGSGDELASGGSTHCGLDRGSLACDGSDLGSDCGSAEESACSDSECGFGDRVQEWDSDFMTDNASSDDE</sequence>
<name>A0ABN9XFH4_9DINO</name>
<keyword evidence="2" id="KW-1185">Reference proteome</keyword>
<comment type="caution">
    <text evidence="1">The sequence shown here is derived from an EMBL/GenBank/DDBJ whole genome shotgun (WGS) entry which is preliminary data.</text>
</comment>
<dbReference type="Proteomes" id="UP001189429">
    <property type="component" value="Unassembled WGS sequence"/>
</dbReference>